<dbReference type="RefSeq" id="XP_008027603.1">
    <property type="nucleotide sequence ID" value="XM_008029412.1"/>
</dbReference>
<dbReference type="GO" id="GO:0022857">
    <property type="term" value="F:transmembrane transporter activity"/>
    <property type="evidence" value="ECO:0007669"/>
    <property type="project" value="InterPro"/>
</dbReference>
<feature type="transmembrane region" description="Helical" evidence="6">
    <location>
        <begin position="389"/>
        <end position="409"/>
    </location>
</feature>
<keyword evidence="2" id="KW-0813">Transport</keyword>
<name>R0IJ33_EXST2</name>
<feature type="transmembrane region" description="Helical" evidence="6">
    <location>
        <begin position="133"/>
        <end position="157"/>
    </location>
</feature>
<keyword evidence="8" id="KW-1185">Reference proteome</keyword>
<dbReference type="HOGENOM" id="CLU_004495_6_1_1"/>
<proteinExistence type="predicted"/>
<feature type="transmembrane region" description="Helical" evidence="6">
    <location>
        <begin position="209"/>
        <end position="227"/>
    </location>
</feature>
<dbReference type="PIRSF" id="PIRSF006060">
    <property type="entry name" value="AA_transporter"/>
    <property type="match status" value="1"/>
</dbReference>
<accession>R0IJ33</accession>
<feature type="transmembrane region" description="Helical" evidence="6">
    <location>
        <begin position="490"/>
        <end position="509"/>
    </location>
</feature>
<feature type="transmembrane region" description="Helical" evidence="6">
    <location>
        <begin position="54"/>
        <end position="80"/>
    </location>
</feature>
<evidence type="ECO:0008006" key="9">
    <source>
        <dbReference type="Google" id="ProtNLM"/>
    </source>
</evidence>
<feature type="transmembrane region" description="Helical" evidence="6">
    <location>
        <begin position="177"/>
        <end position="197"/>
    </location>
</feature>
<dbReference type="PANTHER" id="PTHR45649">
    <property type="entry name" value="AMINO-ACID PERMEASE BAT1"/>
    <property type="match status" value="1"/>
</dbReference>
<comment type="subcellular location">
    <subcellularLocation>
        <location evidence="1">Membrane</location>
        <topology evidence="1">Multi-pass membrane protein</topology>
    </subcellularLocation>
</comment>
<dbReference type="InterPro" id="IPR002293">
    <property type="entry name" value="AA/rel_permease1"/>
</dbReference>
<dbReference type="OrthoDB" id="3257095at2759"/>
<dbReference type="Gene3D" id="1.20.1740.10">
    <property type="entry name" value="Amino acid/polyamine transporter I"/>
    <property type="match status" value="1"/>
</dbReference>
<evidence type="ECO:0000256" key="1">
    <source>
        <dbReference type="ARBA" id="ARBA00004141"/>
    </source>
</evidence>
<dbReference type="STRING" id="671987.R0IJ33"/>
<evidence type="ECO:0000256" key="6">
    <source>
        <dbReference type="SAM" id="Phobius"/>
    </source>
</evidence>
<organism evidence="7 8">
    <name type="scientific">Exserohilum turcicum (strain 28A)</name>
    <name type="common">Northern leaf blight fungus</name>
    <name type="synonym">Setosphaeria turcica</name>
    <dbReference type="NCBI Taxonomy" id="671987"/>
    <lineage>
        <taxon>Eukaryota</taxon>
        <taxon>Fungi</taxon>
        <taxon>Dikarya</taxon>
        <taxon>Ascomycota</taxon>
        <taxon>Pezizomycotina</taxon>
        <taxon>Dothideomycetes</taxon>
        <taxon>Pleosporomycetidae</taxon>
        <taxon>Pleosporales</taxon>
        <taxon>Pleosporineae</taxon>
        <taxon>Pleosporaceae</taxon>
        <taxon>Exserohilum</taxon>
    </lineage>
</organism>
<feature type="transmembrane region" description="Helical" evidence="6">
    <location>
        <begin position="337"/>
        <end position="355"/>
    </location>
</feature>
<evidence type="ECO:0000313" key="8">
    <source>
        <dbReference type="Proteomes" id="UP000016935"/>
    </source>
</evidence>
<dbReference type="GeneID" id="19397428"/>
<evidence type="ECO:0000256" key="4">
    <source>
        <dbReference type="ARBA" id="ARBA00022989"/>
    </source>
</evidence>
<dbReference type="eggNOG" id="KOG1289">
    <property type="taxonomic scope" value="Eukaryota"/>
</dbReference>
<dbReference type="PANTHER" id="PTHR45649:SF2">
    <property type="entry name" value="ACID PERMEASE, PUTATIVE-RELATED"/>
    <property type="match status" value="1"/>
</dbReference>
<gene>
    <name evidence="7" type="ORF">SETTUDRAFT_154724</name>
</gene>
<evidence type="ECO:0000256" key="3">
    <source>
        <dbReference type="ARBA" id="ARBA00022692"/>
    </source>
</evidence>
<reference evidence="7 8" key="1">
    <citation type="journal article" date="2012" name="PLoS Pathog.">
        <title>Diverse lifestyles and strategies of plant pathogenesis encoded in the genomes of eighteen Dothideomycetes fungi.</title>
        <authorList>
            <person name="Ohm R.A."/>
            <person name="Feau N."/>
            <person name="Henrissat B."/>
            <person name="Schoch C.L."/>
            <person name="Horwitz B.A."/>
            <person name="Barry K.W."/>
            <person name="Condon B.J."/>
            <person name="Copeland A.C."/>
            <person name="Dhillon B."/>
            <person name="Glaser F."/>
            <person name="Hesse C.N."/>
            <person name="Kosti I."/>
            <person name="LaButti K."/>
            <person name="Lindquist E.A."/>
            <person name="Lucas S."/>
            <person name="Salamov A.A."/>
            <person name="Bradshaw R.E."/>
            <person name="Ciuffetti L."/>
            <person name="Hamelin R.C."/>
            <person name="Kema G.H.J."/>
            <person name="Lawrence C."/>
            <person name="Scott J.A."/>
            <person name="Spatafora J.W."/>
            <person name="Turgeon B.G."/>
            <person name="de Wit P.J.G.M."/>
            <person name="Zhong S."/>
            <person name="Goodwin S.B."/>
            <person name="Grigoriev I.V."/>
        </authorList>
    </citation>
    <scope>NUCLEOTIDE SEQUENCE [LARGE SCALE GENOMIC DNA]</scope>
    <source>
        <strain evidence="8">28A</strain>
    </source>
</reference>
<evidence type="ECO:0000256" key="5">
    <source>
        <dbReference type="ARBA" id="ARBA00023136"/>
    </source>
</evidence>
<feature type="transmembrane region" description="Helical" evidence="6">
    <location>
        <begin position="292"/>
        <end position="311"/>
    </location>
</feature>
<keyword evidence="5 6" id="KW-0472">Membrane</keyword>
<protein>
    <recommendedName>
        <fullName evidence="9">Amino acid transporter</fullName>
    </recommendedName>
</protein>
<reference evidence="7 8" key="2">
    <citation type="journal article" date="2013" name="PLoS Genet.">
        <title>Comparative genome structure, secondary metabolite, and effector coding capacity across Cochliobolus pathogens.</title>
        <authorList>
            <person name="Condon B.J."/>
            <person name="Leng Y."/>
            <person name="Wu D."/>
            <person name="Bushley K.E."/>
            <person name="Ohm R.A."/>
            <person name="Otillar R."/>
            <person name="Martin J."/>
            <person name="Schackwitz W."/>
            <person name="Grimwood J."/>
            <person name="MohdZainudin N."/>
            <person name="Xue C."/>
            <person name="Wang R."/>
            <person name="Manning V.A."/>
            <person name="Dhillon B."/>
            <person name="Tu Z.J."/>
            <person name="Steffenson B.J."/>
            <person name="Salamov A."/>
            <person name="Sun H."/>
            <person name="Lowry S."/>
            <person name="LaButti K."/>
            <person name="Han J."/>
            <person name="Copeland A."/>
            <person name="Lindquist E."/>
            <person name="Barry K."/>
            <person name="Schmutz J."/>
            <person name="Baker S.E."/>
            <person name="Ciuffetti L.M."/>
            <person name="Grigoriev I.V."/>
            <person name="Zhong S."/>
            <person name="Turgeon B.G."/>
        </authorList>
    </citation>
    <scope>NUCLEOTIDE SEQUENCE [LARGE SCALE GENOMIC DNA]</scope>
    <source>
        <strain evidence="8">28A</strain>
    </source>
</reference>
<feature type="transmembrane region" description="Helical" evidence="6">
    <location>
        <begin position="415"/>
        <end position="438"/>
    </location>
</feature>
<evidence type="ECO:0000313" key="7">
    <source>
        <dbReference type="EMBL" id="EOA85135.1"/>
    </source>
</evidence>
<keyword evidence="3 6" id="KW-0812">Transmembrane</keyword>
<dbReference type="GO" id="GO:0016020">
    <property type="term" value="C:membrane"/>
    <property type="evidence" value="ECO:0007669"/>
    <property type="project" value="UniProtKB-SubCell"/>
</dbReference>
<keyword evidence="4 6" id="KW-1133">Transmembrane helix</keyword>
<feature type="transmembrane region" description="Helical" evidence="6">
    <location>
        <begin position="250"/>
        <end position="272"/>
    </location>
</feature>
<dbReference type="Pfam" id="PF13520">
    <property type="entry name" value="AA_permease_2"/>
    <property type="match status" value="1"/>
</dbReference>
<evidence type="ECO:0000256" key="2">
    <source>
        <dbReference type="ARBA" id="ARBA00022448"/>
    </source>
</evidence>
<dbReference type="AlphaFoldDB" id="R0IJ33"/>
<dbReference type="EMBL" id="KB908703">
    <property type="protein sequence ID" value="EOA85135.1"/>
    <property type="molecule type" value="Genomic_DNA"/>
</dbReference>
<feature type="transmembrane region" description="Helical" evidence="6">
    <location>
        <begin position="86"/>
        <end position="105"/>
    </location>
</feature>
<dbReference type="Proteomes" id="UP000016935">
    <property type="component" value="Unassembled WGS sequence"/>
</dbReference>
<feature type="transmembrane region" description="Helical" evidence="6">
    <location>
        <begin position="459"/>
        <end position="478"/>
    </location>
</feature>
<sequence length="526" mass="57145">MEDMMKGPSETARSHNSLELANAIAVTEKQGTHGDEVDMDRMGKLQVLRRQFRFLTIFGFGVVLGSTWEYALIGIGISLFNGGPAGGIWMLVVVCCGMFCVTLSFGEMVSMMPTAGGQYHWVSELAPKSKQRLVSYVVGWLIVTAWQVGTAGTAYAVTQQIQGLIALNNPSYVIKGWHGTLMAISIIVLSIVWNTLLIKKLPLMEGVALVLHVFGFFAFIVVLWVMGPRSDVKDTFTKFEDPSGWGNRGLAILVGLLGPILTIGGSDLAVHLAEEVKDAAYTSPRAMVATSLVNYVLGFTMTVTIFCTLGSDLDSILNTPLGQPWIQILMNATGSKVATNIMTVAVCIMLLFCCINQLTAASRQLWSFARDDGLPCSGWLAHVPEGWDIPVNSVIFTFASSSLICLIIIGSPIAFNIIIALGGLSGCISDIICISCMLRKRLLGEPLLPSRFDLGKCGIVINACAILYTMLALVFLAFPEIPNPSVVEMNWSPVMFGCMVVFSSVYYFLYGRSKYNGPVEYVKKSL</sequence>